<keyword evidence="3" id="KW-1185">Reference proteome</keyword>
<sequence length="413" mass="44157">MDSATTPAAKGRPPFRPPGGPNFGTLPPLSDFESFLEEHKRFYESARKTHRAVVASTADAAAGRHLGCLEPQDGLDSWKTPRQGLKGVSGTAIKSATGKEVADREVAVARRRRQVTATSTPCLRDGVAVKSEGSVAFARSLSGKKTTKKTFQEVVFGSTTKMGGKKRRSEAEVGVKDETPNPKTPRLEFEELQAAEPVDACEVGAALDAHVPGNFKNSGVRQATVPSQAHHAASVNDAWVVDPKTVLVKSRPSALANVPSGMTSVDRHRRCFEPMSCPDWPQRSSASMKRRNKKAQSAKIAIVGPTREKRCARKINFACPAPDTAETSSAHHVPSMTIAARMLPLSADTPNACGVGPRVAAALDGGAWMVVPSSGSRSVVESPTDIMVREPATPTRQLNVGHRVQSNYKVVMK</sequence>
<reference evidence="2" key="1">
    <citation type="journal article" date="2020" name="Cell">
        <title>Large-Scale Comparative Analyses of Tick Genomes Elucidate Their Genetic Diversity and Vector Capacities.</title>
        <authorList>
            <consortium name="Tick Genome and Microbiome Consortium (TIGMIC)"/>
            <person name="Jia N."/>
            <person name="Wang J."/>
            <person name="Shi W."/>
            <person name="Du L."/>
            <person name="Sun Y."/>
            <person name="Zhan W."/>
            <person name="Jiang J.F."/>
            <person name="Wang Q."/>
            <person name="Zhang B."/>
            <person name="Ji P."/>
            <person name="Bell-Sakyi L."/>
            <person name="Cui X.M."/>
            <person name="Yuan T.T."/>
            <person name="Jiang B.G."/>
            <person name="Yang W.F."/>
            <person name="Lam T.T."/>
            <person name="Chang Q.C."/>
            <person name="Ding S.J."/>
            <person name="Wang X.J."/>
            <person name="Zhu J.G."/>
            <person name="Ruan X.D."/>
            <person name="Zhao L."/>
            <person name="Wei J.T."/>
            <person name="Ye R.Z."/>
            <person name="Que T.C."/>
            <person name="Du C.H."/>
            <person name="Zhou Y.H."/>
            <person name="Cheng J.X."/>
            <person name="Dai P.F."/>
            <person name="Guo W.B."/>
            <person name="Han X.H."/>
            <person name="Huang E.J."/>
            <person name="Li L.F."/>
            <person name="Wei W."/>
            <person name="Gao Y.C."/>
            <person name="Liu J.Z."/>
            <person name="Shao H.Z."/>
            <person name="Wang X."/>
            <person name="Wang C.C."/>
            <person name="Yang T.C."/>
            <person name="Huo Q.B."/>
            <person name="Li W."/>
            <person name="Chen H.Y."/>
            <person name="Chen S.E."/>
            <person name="Zhou L.G."/>
            <person name="Ni X.B."/>
            <person name="Tian J.H."/>
            <person name="Sheng Y."/>
            <person name="Liu T."/>
            <person name="Pan Y.S."/>
            <person name="Xia L.Y."/>
            <person name="Li J."/>
            <person name="Zhao F."/>
            <person name="Cao W.C."/>
        </authorList>
    </citation>
    <scope>NUCLEOTIDE SEQUENCE</scope>
    <source>
        <strain evidence="2">Rmic-2018</strain>
    </source>
</reference>
<dbReference type="EMBL" id="JABSTU010000005">
    <property type="protein sequence ID" value="KAH8030386.1"/>
    <property type="molecule type" value="Genomic_DNA"/>
</dbReference>
<evidence type="ECO:0000313" key="2">
    <source>
        <dbReference type="EMBL" id="KAH8030386.1"/>
    </source>
</evidence>
<proteinExistence type="predicted"/>
<reference evidence="2" key="2">
    <citation type="submission" date="2021-09" db="EMBL/GenBank/DDBJ databases">
        <authorList>
            <person name="Jia N."/>
            <person name="Wang J."/>
            <person name="Shi W."/>
            <person name="Du L."/>
            <person name="Sun Y."/>
            <person name="Zhan W."/>
            <person name="Jiang J."/>
            <person name="Wang Q."/>
            <person name="Zhang B."/>
            <person name="Ji P."/>
            <person name="Sakyi L.B."/>
            <person name="Cui X."/>
            <person name="Yuan T."/>
            <person name="Jiang B."/>
            <person name="Yang W."/>
            <person name="Lam T.T.-Y."/>
            <person name="Chang Q."/>
            <person name="Ding S."/>
            <person name="Wang X."/>
            <person name="Zhu J."/>
            <person name="Ruan X."/>
            <person name="Zhao L."/>
            <person name="Wei J."/>
            <person name="Que T."/>
            <person name="Du C."/>
            <person name="Cheng J."/>
            <person name="Dai P."/>
            <person name="Han X."/>
            <person name="Huang E."/>
            <person name="Gao Y."/>
            <person name="Liu J."/>
            <person name="Shao H."/>
            <person name="Ye R."/>
            <person name="Li L."/>
            <person name="Wei W."/>
            <person name="Wang X."/>
            <person name="Wang C."/>
            <person name="Huo Q."/>
            <person name="Li W."/>
            <person name="Guo W."/>
            <person name="Chen H."/>
            <person name="Chen S."/>
            <person name="Zhou L."/>
            <person name="Zhou L."/>
            <person name="Ni X."/>
            <person name="Tian J."/>
            <person name="Zhou Y."/>
            <person name="Sheng Y."/>
            <person name="Liu T."/>
            <person name="Pan Y."/>
            <person name="Xia L."/>
            <person name="Li J."/>
            <person name="Zhao F."/>
            <person name="Cao W."/>
        </authorList>
    </citation>
    <scope>NUCLEOTIDE SEQUENCE</scope>
    <source>
        <strain evidence="2">Rmic-2018</strain>
        <tissue evidence="2">Larvae</tissue>
    </source>
</reference>
<organism evidence="2 3">
    <name type="scientific">Rhipicephalus microplus</name>
    <name type="common">Cattle tick</name>
    <name type="synonym">Boophilus microplus</name>
    <dbReference type="NCBI Taxonomy" id="6941"/>
    <lineage>
        <taxon>Eukaryota</taxon>
        <taxon>Metazoa</taxon>
        <taxon>Ecdysozoa</taxon>
        <taxon>Arthropoda</taxon>
        <taxon>Chelicerata</taxon>
        <taxon>Arachnida</taxon>
        <taxon>Acari</taxon>
        <taxon>Parasitiformes</taxon>
        <taxon>Ixodida</taxon>
        <taxon>Ixodoidea</taxon>
        <taxon>Ixodidae</taxon>
        <taxon>Rhipicephalinae</taxon>
        <taxon>Rhipicephalus</taxon>
        <taxon>Boophilus</taxon>
    </lineage>
</organism>
<dbReference type="Proteomes" id="UP000821866">
    <property type="component" value="Chromosome 3"/>
</dbReference>
<feature type="region of interest" description="Disordered" evidence="1">
    <location>
        <begin position="160"/>
        <end position="185"/>
    </location>
</feature>
<protein>
    <submittedName>
        <fullName evidence="2">Uncharacterized protein</fullName>
    </submittedName>
</protein>
<dbReference type="AlphaFoldDB" id="A0A9J6E7X4"/>
<gene>
    <name evidence="2" type="ORF">HPB51_006818</name>
</gene>
<feature type="region of interest" description="Disordered" evidence="1">
    <location>
        <begin position="1"/>
        <end position="30"/>
    </location>
</feature>
<evidence type="ECO:0000256" key="1">
    <source>
        <dbReference type="SAM" id="MobiDB-lite"/>
    </source>
</evidence>
<evidence type="ECO:0000313" key="3">
    <source>
        <dbReference type="Proteomes" id="UP000821866"/>
    </source>
</evidence>
<comment type="caution">
    <text evidence="2">The sequence shown here is derived from an EMBL/GenBank/DDBJ whole genome shotgun (WGS) entry which is preliminary data.</text>
</comment>
<accession>A0A9J6E7X4</accession>
<name>A0A9J6E7X4_RHIMP</name>
<feature type="compositionally biased region" description="Basic and acidic residues" evidence="1">
    <location>
        <begin position="169"/>
        <end position="185"/>
    </location>
</feature>